<name>A0ABR4DGG4_9PEZI</name>
<dbReference type="Proteomes" id="UP001600064">
    <property type="component" value="Unassembled WGS sequence"/>
</dbReference>
<comment type="caution">
    <text evidence="3">The sequence shown here is derived from an EMBL/GenBank/DDBJ whole genome shotgun (WGS) entry which is preliminary data.</text>
</comment>
<reference evidence="3 4" key="1">
    <citation type="journal article" date="2024" name="Commun. Biol.">
        <title>Comparative genomic analysis of thermophilic fungi reveals convergent evolutionary adaptations and gene losses.</title>
        <authorList>
            <person name="Steindorff A.S."/>
            <person name="Aguilar-Pontes M.V."/>
            <person name="Robinson A.J."/>
            <person name="Andreopoulos B."/>
            <person name="LaButti K."/>
            <person name="Kuo A."/>
            <person name="Mondo S."/>
            <person name="Riley R."/>
            <person name="Otillar R."/>
            <person name="Haridas S."/>
            <person name="Lipzen A."/>
            <person name="Grimwood J."/>
            <person name="Schmutz J."/>
            <person name="Clum A."/>
            <person name="Reid I.D."/>
            <person name="Moisan M.C."/>
            <person name="Butler G."/>
            <person name="Nguyen T.T.M."/>
            <person name="Dewar K."/>
            <person name="Conant G."/>
            <person name="Drula E."/>
            <person name="Henrissat B."/>
            <person name="Hansel C."/>
            <person name="Singer S."/>
            <person name="Hutchinson M.I."/>
            <person name="de Vries R.P."/>
            <person name="Natvig D.O."/>
            <person name="Powell A.J."/>
            <person name="Tsang A."/>
            <person name="Grigoriev I.V."/>
        </authorList>
    </citation>
    <scope>NUCLEOTIDE SEQUENCE [LARGE SCALE GENOMIC DNA]</scope>
    <source>
        <strain evidence="3 4">ATCC 22073</strain>
    </source>
</reference>
<proteinExistence type="predicted"/>
<organism evidence="3 4">
    <name type="scientific">Remersonia thermophila</name>
    <dbReference type="NCBI Taxonomy" id="72144"/>
    <lineage>
        <taxon>Eukaryota</taxon>
        <taxon>Fungi</taxon>
        <taxon>Dikarya</taxon>
        <taxon>Ascomycota</taxon>
        <taxon>Pezizomycotina</taxon>
        <taxon>Sordariomycetes</taxon>
        <taxon>Sordariomycetidae</taxon>
        <taxon>Sordariales</taxon>
        <taxon>Sordariales incertae sedis</taxon>
        <taxon>Remersonia</taxon>
    </lineage>
</organism>
<dbReference type="GeneID" id="98122366"/>
<evidence type="ECO:0000313" key="4">
    <source>
        <dbReference type="Proteomes" id="UP001600064"/>
    </source>
</evidence>
<accession>A0ABR4DGG4</accession>
<keyword evidence="4" id="KW-1185">Reference proteome</keyword>
<feature type="domain" description="DUF6590" evidence="2">
    <location>
        <begin position="143"/>
        <end position="307"/>
    </location>
</feature>
<sequence>MVSHAVCFDHAGGGIIVGGACPGPAAVEFDPGIPPSATPEERPPPPKAYGDPWAWDEDEQDYVRVGPDGLKQLYTEYQRAGFAAATSSALLPLSHPGTSTATDHNHLGGGSNGIPKSPPASPGRSHAWNQPLSDEFQIVGKPKRFFTPGRIFKTVWFEPCPPTKTAPTPGAQAQPRPSAWTSQCPAFHGTQPLACFRWFVVVRRRLHYSLCFRITTAAASVADAAYNKTNGIDRVSDYVVLHNANVEPARPSPAENITREPLAVIIEDARQFIAPIARLDCGRVYTVEDRLPVAKIGRVHKDDLDKLCEYYKDSVLH</sequence>
<protein>
    <recommendedName>
        <fullName evidence="2">DUF6590 domain-containing protein</fullName>
    </recommendedName>
</protein>
<dbReference type="EMBL" id="JAZGUE010000002">
    <property type="protein sequence ID" value="KAL2269366.1"/>
    <property type="molecule type" value="Genomic_DNA"/>
</dbReference>
<gene>
    <name evidence="3" type="ORF">VTJ83DRAFT_1550</name>
</gene>
<feature type="region of interest" description="Disordered" evidence="1">
    <location>
        <begin position="94"/>
        <end position="129"/>
    </location>
</feature>
<evidence type="ECO:0000259" key="2">
    <source>
        <dbReference type="Pfam" id="PF20233"/>
    </source>
</evidence>
<dbReference type="RefSeq" id="XP_070868090.1">
    <property type="nucleotide sequence ID" value="XM_071007722.1"/>
</dbReference>
<dbReference type="Pfam" id="PF20233">
    <property type="entry name" value="DUF6590"/>
    <property type="match status" value="1"/>
</dbReference>
<evidence type="ECO:0000256" key="1">
    <source>
        <dbReference type="SAM" id="MobiDB-lite"/>
    </source>
</evidence>
<dbReference type="InterPro" id="IPR046497">
    <property type="entry name" value="DUF6590"/>
</dbReference>
<evidence type="ECO:0000313" key="3">
    <source>
        <dbReference type="EMBL" id="KAL2269366.1"/>
    </source>
</evidence>
<feature type="region of interest" description="Disordered" evidence="1">
    <location>
        <begin position="28"/>
        <end position="55"/>
    </location>
</feature>